<dbReference type="AlphaFoldDB" id="A0A1B8YBV5"/>
<sequence>MQPIHPLIKAVRDKKLPHPAQLNQFNQKHWIEFMNKIGPLNAEASAYISGATWLNNNFHSVENTRKQICFFKGCRPEYQEMIRAHIASANYAFWQVCDEQKEIFGDISNTAIEQMIITKTSKVGESDPVSVNSVNMHRLDSLRGPLFELFKYKDRMHLLFPDDRPVKLSKLDFYLAEMRMSQHFHSFSSLWQDLLYGRAVFAFQPKRVFFIQCHSDYHRIKTIAEFRRDHFLVTSMTEAHTVMDKFQGSNFGSNYLHYEPGKPLSLTPWQSLSQRSQMIARFQPLSAFIQLDDHLKSLLKRKSLPCIERKLQSVLDVWVHLSVLAVQIDEHLHTDEEINDWSKLVQLAPQFERSNLIVALIQCCEYSETEITYAIDLLTWRGKSPQEDLWVQPLVSIEDKYIFPISAFLTASLTRNIDCWMAKIDPKDTRRGKLFEKDLVRVLEECRNGNPVMKEHLRYTAAIEPNYHGHREEIDLTFSFGNLLMVVEARSRKTSITPLDYDNELFDSNGLMHKTKQAVRKAAFVSDHLEHFCQNYYPHLSGTEGVEVVPLVIINGQFHAGFPLNDVPIIDPALLLHFLRDREVRFMAAAPYDRHQYGIPLWQSLEEAQTRFRDYLSCPTLIKVYNSMCSESEKRSNNLGEECEEVVSLTFEIGFVGWEEQLAHVERTFPNQLVKYY</sequence>
<proteinExistence type="predicted"/>
<keyword evidence="2" id="KW-1185">Reference proteome</keyword>
<dbReference type="RefSeq" id="WP_065392226.1">
    <property type="nucleotide sequence ID" value="NZ_CAWMQN010000095.1"/>
</dbReference>
<dbReference type="Proteomes" id="UP000092665">
    <property type="component" value="Unassembled WGS sequence"/>
</dbReference>
<dbReference type="EMBL" id="LOIC01000095">
    <property type="protein sequence ID" value="OCA52596.1"/>
    <property type="molecule type" value="Genomic_DNA"/>
</dbReference>
<accession>A0A1B8YBV5</accession>
<evidence type="ECO:0008006" key="3">
    <source>
        <dbReference type="Google" id="ProtNLM"/>
    </source>
</evidence>
<gene>
    <name evidence="1" type="ORF">Phpb_04445</name>
</gene>
<organism evidence="1 2">
    <name type="scientific">Photorhabdus namnaonensis</name>
    <dbReference type="NCBI Taxonomy" id="1851568"/>
    <lineage>
        <taxon>Bacteria</taxon>
        <taxon>Pseudomonadati</taxon>
        <taxon>Pseudomonadota</taxon>
        <taxon>Gammaproteobacteria</taxon>
        <taxon>Enterobacterales</taxon>
        <taxon>Morganellaceae</taxon>
        <taxon>Photorhabdus</taxon>
    </lineage>
</organism>
<evidence type="ECO:0000313" key="2">
    <source>
        <dbReference type="Proteomes" id="UP000092665"/>
    </source>
</evidence>
<comment type="caution">
    <text evidence="1">The sequence shown here is derived from an EMBL/GenBank/DDBJ whole genome shotgun (WGS) entry which is preliminary data.</text>
</comment>
<protein>
    <recommendedName>
        <fullName evidence="3">NERD domain-containing protein</fullName>
    </recommendedName>
</protein>
<dbReference type="PATRIC" id="fig|29488.15.peg.4878"/>
<reference evidence="2" key="1">
    <citation type="submission" date="2015-11" db="EMBL/GenBank/DDBJ databases">
        <authorList>
            <person name="Tobias N.J."/>
            <person name="Mishra B."/>
            <person name="Gupta D.K."/>
            <person name="Thines M."/>
            <person name="Stinear T.P."/>
            <person name="Bode H.B."/>
        </authorList>
    </citation>
    <scope>NUCLEOTIDE SEQUENCE [LARGE SCALE GENOMIC DNA]</scope>
    <source>
        <strain evidence="2">PB45.5</strain>
    </source>
</reference>
<evidence type="ECO:0000313" key="1">
    <source>
        <dbReference type="EMBL" id="OCA52596.1"/>
    </source>
</evidence>
<name>A0A1B8YBV5_9GAMM</name>